<dbReference type="InterPro" id="IPR003719">
    <property type="entry name" value="Phenazine_PhzF-like"/>
</dbReference>
<feature type="active site" evidence="3">
    <location>
        <position position="47"/>
    </location>
</feature>
<dbReference type="PANTHER" id="PTHR13774:SF17">
    <property type="entry name" value="PHENAZINE BIOSYNTHESIS-LIKE DOMAIN-CONTAINING PROTEIN"/>
    <property type="match status" value="1"/>
</dbReference>
<dbReference type="RefSeq" id="WP_187542193.1">
    <property type="nucleotide sequence ID" value="NZ_CP060717.1"/>
</dbReference>
<dbReference type="Pfam" id="PF02567">
    <property type="entry name" value="PhzC-PhzF"/>
    <property type="match status" value="1"/>
</dbReference>
<dbReference type="SUPFAM" id="SSF54506">
    <property type="entry name" value="Diaminopimelate epimerase-like"/>
    <property type="match status" value="1"/>
</dbReference>
<reference evidence="4 5" key="1">
    <citation type="submission" date="2020-08" db="EMBL/GenBank/DDBJ databases">
        <title>Genome sequence of Sphingomonas rhizophila KACC 19189T.</title>
        <authorList>
            <person name="Hyun D.-W."/>
            <person name="Bae J.-W."/>
        </authorList>
    </citation>
    <scope>NUCLEOTIDE SEQUENCE [LARGE SCALE GENOMIC DNA]</scope>
    <source>
        <strain evidence="4 5">KACC 19189</strain>
    </source>
</reference>
<dbReference type="KEGG" id="srhi:H9L12_00610"/>
<name>A0A7G9SBH1_9SPHN</name>
<dbReference type="AlphaFoldDB" id="A0A7G9SBH1"/>
<organism evidence="4 5">
    <name type="scientific">Sphingomonas rhizophila</name>
    <dbReference type="NCBI Taxonomy" id="2071607"/>
    <lineage>
        <taxon>Bacteria</taxon>
        <taxon>Pseudomonadati</taxon>
        <taxon>Pseudomonadota</taxon>
        <taxon>Alphaproteobacteria</taxon>
        <taxon>Sphingomonadales</taxon>
        <taxon>Sphingomonadaceae</taxon>
        <taxon>Sphingomonas</taxon>
    </lineage>
</organism>
<accession>A0A7G9SBH1</accession>
<evidence type="ECO:0000256" key="3">
    <source>
        <dbReference type="PIRSR" id="PIRSR016184-1"/>
    </source>
</evidence>
<evidence type="ECO:0000313" key="5">
    <source>
        <dbReference type="Proteomes" id="UP000515955"/>
    </source>
</evidence>
<evidence type="ECO:0000256" key="2">
    <source>
        <dbReference type="ARBA" id="ARBA00023235"/>
    </source>
</evidence>
<evidence type="ECO:0000313" key="4">
    <source>
        <dbReference type="EMBL" id="QNN65196.1"/>
    </source>
</evidence>
<dbReference type="Proteomes" id="UP000515955">
    <property type="component" value="Chromosome"/>
</dbReference>
<evidence type="ECO:0000256" key="1">
    <source>
        <dbReference type="ARBA" id="ARBA00008270"/>
    </source>
</evidence>
<comment type="similarity">
    <text evidence="1">Belongs to the PhzF family.</text>
</comment>
<dbReference type="Gene3D" id="3.10.310.10">
    <property type="entry name" value="Diaminopimelate Epimerase, Chain A, domain 1"/>
    <property type="match status" value="2"/>
</dbReference>
<gene>
    <name evidence="4" type="ORF">H9L12_00610</name>
</gene>
<sequence>MSGLPFYQVDAFARRAFEGNPAAVMPLDEWLPDAAMQSIAAENNLSETAFLVRSDRDDADYDLRWFTPKVEVDLCGHATLASAHVVIDGERVRFATRSGILAVTRGEGSLLKLDLPAYRVEPATEPGLLAALGLPAGTPTYLGRGGNGAAIALLADEAAVRSVAPDFAALRTIDRLVIVTAPGEATDIASRVFAAYHGIDEDPVTGSAHAALVPFWADRLGRTRFTALQASRRGGHLDCEVAGDRVILGGHCITTIEGRFLLSA</sequence>
<dbReference type="EMBL" id="CP060717">
    <property type="protein sequence ID" value="QNN65196.1"/>
    <property type="molecule type" value="Genomic_DNA"/>
</dbReference>
<dbReference type="NCBIfam" id="TIGR00654">
    <property type="entry name" value="PhzF_family"/>
    <property type="match status" value="1"/>
</dbReference>
<dbReference type="PANTHER" id="PTHR13774">
    <property type="entry name" value="PHENAZINE BIOSYNTHESIS PROTEIN"/>
    <property type="match status" value="1"/>
</dbReference>
<keyword evidence="5" id="KW-1185">Reference proteome</keyword>
<dbReference type="GO" id="GO:0016853">
    <property type="term" value="F:isomerase activity"/>
    <property type="evidence" value="ECO:0007669"/>
    <property type="project" value="UniProtKB-KW"/>
</dbReference>
<dbReference type="GO" id="GO:0005737">
    <property type="term" value="C:cytoplasm"/>
    <property type="evidence" value="ECO:0007669"/>
    <property type="project" value="TreeGrafter"/>
</dbReference>
<protein>
    <submittedName>
        <fullName evidence="4">PhzF family phenazine biosynthesis protein</fullName>
    </submittedName>
</protein>
<keyword evidence="2" id="KW-0413">Isomerase</keyword>
<dbReference type="PIRSF" id="PIRSF016184">
    <property type="entry name" value="PhzC_PhzF"/>
    <property type="match status" value="1"/>
</dbReference>
<proteinExistence type="inferred from homology"/>